<dbReference type="EnsemblPlants" id="QL01p032695:mrna">
    <property type="protein sequence ID" value="QL01p032695:mrna"/>
    <property type="gene ID" value="QL01p032695"/>
</dbReference>
<dbReference type="Proteomes" id="UP000594261">
    <property type="component" value="Chromosome 1"/>
</dbReference>
<reference evidence="1 2" key="1">
    <citation type="journal article" date="2016" name="G3 (Bethesda)">
        <title>First Draft Assembly and Annotation of the Genome of a California Endemic Oak Quercus lobata Nee (Fagaceae).</title>
        <authorList>
            <person name="Sork V.L."/>
            <person name="Fitz-Gibbon S.T."/>
            <person name="Puiu D."/>
            <person name="Crepeau M."/>
            <person name="Gugger P.F."/>
            <person name="Sherman R."/>
            <person name="Stevens K."/>
            <person name="Langley C.H."/>
            <person name="Pellegrini M."/>
            <person name="Salzberg S.L."/>
        </authorList>
    </citation>
    <scope>NUCLEOTIDE SEQUENCE [LARGE SCALE GENOMIC DNA]</scope>
    <source>
        <strain evidence="1 2">cv. SW786</strain>
    </source>
</reference>
<keyword evidence="2" id="KW-1185">Reference proteome</keyword>
<protein>
    <recommendedName>
        <fullName evidence="3">Retrovirus-related pol polyprotein from transposon tnt 1-94</fullName>
    </recommendedName>
</protein>
<dbReference type="Gramene" id="QL01p032695:mrna">
    <property type="protein sequence ID" value="QL01p032695:mrna"/>
    <property type="gene ID" value="QL01p032695"/>
</dbReference>
<evidence type="ECO:0000313" key="2">
    <source>
        <dbReference type="Proteomes" id="UP000594261"/>
    </source>
</evidence>
<dbReference type="AlphaFoldDB" id="A0A7N2KPD3"/>
<dbReference type="EMBL" id="LRBV02000001">
    <property type="status" value="NOT_ANNOTATED_CDS"/>
    <property type="molecule type" value="Genomic_DNA"/>
</dbReference>
<evidence type="ECO:0000313" key="1">
    <source>
        <dbReference type="EnsemblPlants" id="QL01p032695:mrna"/>
    </source>
</evidence>
<evidence type="ECO:0008006" key="3">
    <source>
        <dbReference type="Google" id="ProtNLM"/>
    </source>
</evidence>
<accession>A0A7N2KPD3</accession>
<name>A0A7N2KPD3_QUELO</name>
<reference evidence="1" key="2">
    <citation type="submission" date="2021-01" db="UniProtKB">
        <authorList>
            <consortium name="EnsemblPlants"/>
        </authorList>
    </citation>
    <scope>IDENTIFICATION</scope>
</reference>
<proteinExistence type="predicted"/>
<organism evidence="1 2">
    <name type="scientific">Quercus lobata</name>
    <name type="common">Valley oak</name>
    <dbReference type="NCBI Taxonomy" id="97700"/>
    <lineage>
        <taxon>Eukaryota</taxon>
        <taxon>Viridiplantae</taxon>
        <taxon>Streptophyta</taxon>
        <taxon>Embryophyta</taxon>
        <taxon>Tracheophyta</taxon>
        <taxon>Spermatophyta</taxon>
        <taxon>Magnoliopsida</taxon>
        <taxon>eudicotyledons</taxon>
        <taxon>Gunneridae</taxon>
        <taxon>Pentapetalae</taxon>
        <taxon>rosids</taxon>
        <taxon>fabids</taxon>
        <taxon>Fagales</taxon>
        <taxon>Fagaceae</taxon>
        <taxon>Quercus</taxon>
    </lineage>
</organism>
<dbReference type="CDD" id="cd09272">
    <property type="entry name" value="RNase_HI_RT_Ty1"/>
    <property type="match status" value="1"/>
</dbReference>
<dbReference type="OMA" id="MNAAACE"/>
<dbReference type="InParanoid" id="A0A7N2KPD3"/>
<sequence>MNAAACEAAKEAVWLKKFLSDLGVVRMEQVPITLFCDNSGAVTKSKDPRNHKKVKHIERKYHIIQDIVARGDVVVAKIESANNLADRFTRALPQRTFESHLEGMGVRLVHNSL</sequence>